<protein>
    <recommendedName>
        <fullName evidence="6">Type I restriction modification DNA specificity domain-containing protein</fullName>
    </recommendedName>
</protein>
<reference evidence="4 5" key="1">
    <citation type="submission" date="2016-06" db="EMBL/GenBank/DDBJ databases">
        <authorList>
            <person name="Kjaerup R.B."/>
            <person name="Dalgaard T.S."/>
            <person name="Juul-Madsen H.R."/>
        </authorList>
    </citation>
    <scope>NUCLEOTIDE SEQUENCE [LARGE SCALE GENOMIC DNA]</scope>
    <source>
        <strain evidence="4">3</strain>
    </source>
</reference>
<dbReference type="Proteomes" id="UP000199169">
    <property type="component" value="Unassembled WGS sequence"/>
</dbReference>
<dbReference type="STRING" id="1860102.ACCAA_110067"/>
<name>A0A1A8XH48_9PROT</name>
<dbReference type="EMBL" id="FLQX01000013">
    <property type="protein sequence ID" value="SBT03697.1"/>
    <property type="molecule type" value="Genomic_DNA"/>
</dbReference>
<gene>
    <name evidence="4" type="ORF">ACCAA_110067</name>
</gene>
<dbReference type="Gene3D" id="3.90.220.20">
    <property type="entry name" value="DNA methylase specificity domains"/>
    <property type="match status" value="2"/>
</dbReference>
<keyword evidence="5" id="KW-1185">Reference proteome</keyword>
<dbReference type="PANTHER" id="PTHR30408:SF12">
    <property type="entry name" value="TYPE I RESTRICTION ENZYME MJAVIII SPECIFICITY SUBUNIT"/>
    <property type="match status" value="1"/>
</dbReference>
<dbReference type="InterPro" id="IPR052021">
    <property type="entry name" value="Type-I_RS_S_subunit"/>
</dbReference>
<keyword evidence="3" id="KW-0175">Coiled coil</keyword>
<dbReference type="GO" id="GO:0009307">
    <property type="term" value="P:DNA restriction-modification system"/>
    <property type="evidence" value="ECO:0007669"/>
    <property type="project" value="UniProtKB-KW"/>
</dbReference>
<evidence type="ECO:0000313" key="4">
    <source>
        <dbReference type="EMBL" id="SBT03697.1"/>
    </source>
</evidence>
<sequence>MAICMTAMTSELYSHSRSDPEYFLPSHTRVEADLCAVPTLPLRKLGQFSCSAFYPAATHLYASDGVPFLRCVDIVDFPLISPDQPFARLPASFADEHSTIRSLHAGDVVISKVGTPCYAALLAEDMPPSAMTRTVLGMSQIDQSVIDPYYLIAFLRSRHGFDQLMRERELTIQYQLTLERTRKIKVYVPERQVQEIVGDMVRRYYRALRASVAASSSARHMIEAALGLDKLALHKPVGYTAQLSEVEESRRLDAEHYFPAFRAFRGGLPAGLALSPLSGHLDFCQRGRQPAYVTTGLPVINSKHVQQNRVIEEDNRFALANPDANLQIRFGDTLLNGTGRGTLGRAAPYLGDKLAVPDNHVTIIRSASLDPVFLSLYLNSAAGQMQVEMHQRGTSGQLELYPSDIRRFLVWAAPTGFQREVRDLHDKAAMAERESRRLLEEAKTRVEQLIEAAVKP</sequence>
<dbReference type="AlphaFoldDB" id="A0A1A8XH48"/>
<dbReference type="InterPro" id="IPR044946">
    <property type="entry name" value="Restrct_endonuc_typeI_TRD_sf"/>
</dbReference>
<evidence type="ECO:0008006" key="6">
    <source>
        <dbReference type="Google" id="ProtNLM"/>
    </source>
</evidence>
<evidence type="ECO:0000256" key="1">
    <source>
        <dbReference type="ARBA" id="ARBA00022747"/>
    </source>
</evidence>
<organism evidence="4 5">
    <name type="scientific">Candidatus Accumulibacter aalborgensis</name>
    <dbReference type="NCBI Taxonomy" id="1860102"/>
    <lineage>
        <taxon>Bacteria</taxon>
        <taxon>Pseudomonadati</taxon>
        <taxon>Pseudomonadota</taxon>
        <taxon>Betaproteobacteria</taxon>
        <taxon>Candidatus Accumulibacter</taxon>
    </lineage>
</organism>
<evidence type="ECO:0000313" key="5">
    <source>
        <dbReference type="Proteomes" id="UP000199169"/>
    </source>
</evidence>
<evidence type="ECO:0000256" key="3">
    <source>
        <dbReference type="SAM" id="Coils"/>
    </source>
</evidence>
<keyword evidence="1" id="KW-0680">Restriction system</keyword>
<dbReference type="PANTHER" id="PTHR30408">
    <property type="entry name" value="TYPE-1 RESTRICTION ENZYME ECOKI SPECIFICITY PROTEIN"/>
    <property type="match status" value="1"/>
</dbReference>
<evidence type="ECO:0000256" key="2">
    <source>
        <dbReference type="ARBA" id="ARBA00023125"/>
    </source>
</evidence>
<accession>A0A1A8XH48</accession>
<dbReference type="GO" id="GO:0003677">
    <property type="term" value="F:DNA binding"/>
    <property type="evidence" value="ECO:0007669"/>
    <property type="project" value="UniProtKB-KW"/>
</dbReference>
<feature type="coiled-coil region" evidence="3">
    <location>
        <begin position="421"/>
        <end position="452"/>
    </location>
</feature>
<keyword evidence="2" id="KW-0238">DNA-binding</keyword>
<dbReference type="SUPFAM" id="SSF116734">
    <property type="entry name" value="DNA methylase specificity domain"/>
    <property type="match status" value="2"/>
</dbReference>
<proteinExistence type="predicted"/>